<evidence type="ECO:0000256" key="2">
    <source>
        <dbReference type="RuleBase" id="RU003634"/>
    </source>
</evidence>
<comment type="similarity">
    <text evidence="2">Belongs to the aspartate/ornithine carbamoyltransferase superfamily.</text>
</comment>
<dbReference type="InterPro" id="IPR006131">
    <property type="entry name" value="Asp_carbamoyltransf_Asp/Orn-bd"/>
</dbReference>
<dbReference type="Pfam" id="PF02729">
    <property type="entry name" value="OTCace_N"/>
    <property type="match status" value="1"/>
</dbReference>
<gene>
    <name evidence="5" type="ORF">HKBW3S06_01382</name>
</gene>
<sequence length="346" mass="39097">MDLYGKDFLCTQEWEVEELMAVLDLAARMKRDRFSPRWSRVLENKTFFMFFYNPSVRTRQSFECAATELGGHAQFLEPGAMRLKTEKTAGETIEDATQVMSRYASGLGIRILEDKIGAYGEGDDLLRQYARWATIPIISMAHDKYHPCQGLADIMGWAEWFGQGPGHTLDMGVLEGKKLLMTWGHGALARSWCSVQEGLLIASRFGMHITLACPEGYDLDPQVIEWTKTNCGAHGTEFQIVHDPCSGYEGAHVVYSRHWMSPRAYVDGEFQKQKEVEMALKYPQWICDEEKMALTTDAIFTHPMPVDRGHEVTDAVASGPRSVIYNVAENRLHVQKALMALTMGNL</sequence>
<dbReference type="Pfam" id="PF00185">
    <property type="entry name" value="OTCace"/>
    <property type="match status" value="1"/>
</dbReference>
<evidence type="ECO:0000256" key="1">
    <source>
        <dbReference type="ARBA" id="ARBA00022679"/>
    </source>
</evidence>
<dbReference type="GO" id="GO:0016597">
    <property type="term" value="F:amino acid binding"/>
    <property type="evidence" value="ECO:0007669"/>
    <property type="project" value="InterPro"/>
</dbReference>
<dbReference type="GO" id="GO:0004585">
    <property type="term" value="F:ornithine carbamoyltransferase activity"/>
    <property type="evidence" value="ECO:0007669"/>
    <property type="project" value="TreeGrafter"/>
</dbReference>
<dbReference type="EMBL" id="BLRV01000238">
    <property type="protein sequence ID" value="GFP22155.1"/>
    <property type="molecule type" value="Genomic_DNA"/>
</dbReference>
<dbReference type="PRINTS" id="PR00100">
    <property type="entry name" value="AOTCASE"/>
</dbReference>
<evidence type="ECO:0000259" key="4">
    <source>
        <dbReference type="Pfam" id="PF02729"/>
    </source>
</evidence>
<protein>
    <submittedName>
        <fullName evidence="5">N-acetylornithine carbamoyltransferase</fullName>
    </submittedName>
</protein>
<dbReference type="GO" id="GO:0042450">
    <property type="term" value="P:L-arginine biosynthetic process via ornithine"/>
    <property type="evidence" value="ECO:0007669"/>
    <property type="project" value="TreeGrafter"/>
</dbReference>
<dbReference type="PANTHER" id="PTHR45753">
    <property type="entry name" value="ORNITHINE CARBAMOYLTRANSFERASE, MITOCHONDRIAL"/>
    <property type="match status" value="1"/>
</dbReference>
<evidence type="ECO:0000259" key="3">
    <source>
        <dbReference type="Pfam" id="PF00185"/>
    </source>
</evidence>
<feature type="domain" description="Aspartate/ornithine carbamoyltransferase Asp/Orn-binding" evidence="3">
    <location>
        <begin position="195"/>
        <end position="341"/>
    </location>
</feature>
<dbReference type="PRINTS" id="PR00101">
    <property type="entry name" value="ATCASE"/>
</dbReference>
<name>A0A6V8NPE6_9ACTN</name>
<dbReference type="GO" id="GO:0019240">
    <property type="term" value="P:citrulline biosynthetic process"/>
    <property type="evidence" value="ECO:0007669"/>
    <property type="project" value="TreeGrafter"/>
</dbReference>
<evidence type="ECO:0000313" key="6">
    <source>
        <dbReference type="Proteomes" id="UP000580051"/>
    </source>
</evidence>
<organism evidence="5 6">
    <name type="scientific">Candidatus Hakubella thermalkaliphila</name>
    <dbReference type="NCBI Taxonomy" id="2754717"/>
    <lineage>
        <taxon>Bacteria</taxon>
        <taxon>Bacillati</taxon>
        <taxon>Actinomycetota</taxon>
        <taxon>Actinomycetota incertae sedis</taxon>
        <taxon>Candidatus Hakubellales</taxon>
        <taxon>Candidatus Hakubellaceae</taxon>
        <taxon>Candidatus Hakubella</taxon>
    </lineage>
</organism>
<keyword evidence="1 2" id="KW-0808">Transferase</keyword>
<dbReference type="InterPro" id="IPR006132">
    <property type="entry name" value="Asp/Orn_carbamoyltranf_P-bd"/>
</dbReference>
<dbReference type="InterPro" id="IPR006130">
    <property type="entry name" value="Asp/Orn_carbamoylTrfase"/>
</dbReference>
<reference evidence="5 6" key="1">
    <citation type="journal article" date="2020" name="Front. Microbiol.">
        <title>Single-cell genomics of novel Actinobacteria with the Wood-Ljungdahl pathway discovered in a serpentinizing system.</title>
        <authorList>
            <person name="Merino N."/>
            <person name="Kawai M."/>
            <person name="Boyd E.S."/>
            <person name="Colman D.R."/>
            <person name="McGlynn S.E."/>
            <person name="Nealson K.H."/>
            <person name="Kurokawa K."/>
            <person name="Hongoh Y."/>
        </authorList>
    </citation>
    <scope>NUCLEOTIDE SEQUENCE [LARGE SCALE GENOMIC DNA]</scope>
    <source>
        <strain evidence="5 6">S06</strain>
    </source>
</reference>
<evidence type="ECO:0000313" key="5">
    <source>
        <dbReference type="EMBL" id="GFP22155.1"/>
    </source>
</evidence>
<dbReference type="Gene3D" id="3.40.50.1370">
    <property type="entry name" value="Aspartate/ornithine carbamoyltransferase"/>
    <property type="match status" value="2"/>
</dbReference>
<dbReference type="SUPFAM" id="SSF53671">
    <property type="entry name" value="Aspartate/ornithine carbamoyltransferase"/>
    <property type="match status" value="1"/>
</dbReference>
<feature type="domain" description="Aspartate/ornithine carbamoyltransferase carbamoyl-P binding" evidence="4">
    <location>
        <begin position="6"/>
        <end position="156"/>
    </location>
</feature>
<dbReference type="RefSeq" id="WP_176227197.1">
    <property type="nucleotide sequence ID" value="NZ_BLRV01000238.1"/>
</dbReference>
<dbReference type="AlphaFoldDB" id="A0A6V8NPE6"/>
<comment type="caution">
    <text evidence="5">The sequence shown here is derived from an EMBL/GenBank/DDBJ whole genome shotgun (WGS) entry which is preliminary data.</text>
</comment>
<dbReference type="Proteomes" id="UP000580051">
    <property type="component" value="Unassembled WGS sequence"/>
</dbReference>
<proteinExistence type="inferred from homology"/>
<dbReference type="PANTHER" id="PTHR45753:SF3">
    <property type="entry name" value="ORNITHINE TRANSCARBAMYLASE, MITOCHONDRIAL"/>
    <property type="match status" value="1"/>
</dbReference>
<dbReference type="InterPro" id="IPR036901">
    <property type="entry name" value="Asp/Orn_carbamoylTrfase_sf"/>
</dbReference>
<accession>A0A6V8NPE6</accession>